<evidence type="ECO:0000256" key="4">
    <source>
        <dbReference type="ARBA" id="ARBA00022723"/>
    </source>
</evidence>
<dbReference type="Gene3D" id="3.90.230.10">
    <property type="entry name" value="Creatinase/methionine aminopeptidase superfamily"/>
    <property type="match status" value="1"/>
</dbReference>
<keyword evidence="14" id="KW-1185">Reference proteome</keyword>
<dbReference type="RefSeq" id="XP_004365643.1">
    <property type="nucleotide sequence ID" value="XM_004365586.2"/>
</dbReference>
<dbReference type="PRINTS" id="PR00599">
    <property type="entry name" value="MAPEPTIDASE"/>
</dbReference>
<evidence type="ECO:0000256" key="10">
    <source>
        <dbReference type="RuleBase" id="RU003653"/>
    </source>
</evidence>
<dbReference type="FunCoup" id="A0A0D2VH52">
    <property type="interactions" value="535"/>
</dbReference>
<gene>
    <name evidence="13" type="ORF">CAOG_000772</name>
</gene>
<dbReference type="OMA" id="INQGTHQ"/>
<feature type="binding site" evidence="8">
    <location>
        <position position="220"/>
    </location>
    <ligand>
        <name>Zn(2+)</name>
        <dbReference type="ChEBI" id="CHEBI:29105"/>
        <label>3</label>
    </ligand>
</feature>
<feature type="binding site" evidence="8">
    <location>
        <position position="348"/>
    </location>
    <ligand>
        <name>Zn(2+)</name>
        <dbReference type="ChEBI" id="CHEBI:29105"/>
        <label>4</label>
        <note>catalytic</note>
    </ligand>
</feature>
<dbReference type="Gene3D" id="6.10.140.2220">
    <property type="match status" value="1"/>
</dbReference>
<dbReference type="HAMAP" id="MF_01974">
    <property type="entry name" value="MetAP_1"/>
    <property type="match status" value="1"/>
</dbReference>
<feature type="binding site" evidence="8">
    <location>
        <position position="317"/>
    </location>
    <ligand>
        <name>Zn(2+)</name>
        <dbReference type="ChEBI" id="CHEBI:29105"/>
        <label>4</label>
        <note>catalytic</note>
    </ligand>
</feature>
<accession>A0A0D2VH52</accession>
<comment type="cofactor">
    <cofactor evidence="10">
        <name>Co(2+)</name>
        <dbReference type="ChEBI" id="CHEBI:48828"/>
    </cofactor>
    <cofactor evidence="10">
        <name>Zn(2+)</name>
        <dbReference type="ChEBI" id="CHEBI:29105"/>
    </cofactor>
    <cofactor evidence="10">
        <name>Mn(2+)</name>
        <dbReference type="ChEBI" id="CHEBI:29035"/>
    </cofactor>
    <cofactor evidence="10">
        <name>Fe(2+)</name>
        <dbReference type="ChEBI" id="CHEBI:29033"/>
    </cofactor>
    <text evidence="10">Binds 2 divalent metal cations per subunit. Has a high-affinity and a low affinity metal-binding site. The true nature of the physiological cofactor is under debate. The enzyme is active with cobalt, zinc, manganese or divalent iron ions.</text>
</comment>
<dbReference type="Pfam" id="PF00557">
    <property type="entry name" value="Peptidase_M24"/>
    <property type="match status" value="1"/>
</dbReference>
<dbReference type="GO" id="GO:0070006">
    <property type="term" value="F:metalloaminopeptidase activity"/>
    <property type="evidence" value="ECO:0007669"/>
    <property type="project" value="UniProtKB-UniRule"/>
</dbReference>
<dbReference type="GO" id="GO:0005829">
    <property type="term" value="C:cytosol"/>
    <property type="evidence" value="ECO:0007669"/>
    <property type="project" value="TreeGrafter"/>
</dbReference>
<dbReference type="STRING" id="595528.A0A0D2VH52"/>
<dbReference type="PROSITE" id="PS00680">
    <property type="entry name" value="MAP_1"/>
    <property type="match status" value="1"/>
</dbReference>
<evidence type="ECO:0000313" key="14">
    <source>
        <dbReference type="Proteomes" id="UP000008743"/>
    </source>
</evidence>
<dbReference type="InterPro" id="IPR002467">
    <property type="entry name" value="Pept_M24A_MAP1"/>
</dbReference>
<feature type="binding site" evidence="8">
    <location>
        <position position="290"/>
    </location>
    <ligand>
        <name>a protein</name>
        <dbReference type="ChEBI" id="CHEBI:16541"/>
    </ligand>
    <ligandPart>
        <name>N-terminal L-methionine residue</name>
        <dbReference type="ChEBI" id="CHEBI:64731"/>
    </ligandPart>
</feature>
<dbReference type="Proteomes" id="UP000008743">
    <property type="component" value="Unassembled WGS sequence"/>
</dbReference>
<comment type="catalytic activity">
    <reaction evidence="8 10">
        <text>Release of N-terminal amino acids, preferentially methionine, from peptides and arylamides.</text>
        <dbReference type="EC" id="3.4.11.18"/>
    </reaction>
</comment>
<dbReference type="GO" id="GO:0008270">
    <property type="term" value="F:zinc ion binding"/>
    <property type="evidence" value="ECO:0007669"/>
    <property type="project" value="UniProtKB-KW"/>
</dbReference>
<dbReference type="OrthoDB" id="3209743at2759"/>
<dbReference type="GO" id="GO:0004239">
    <property type="term" value="F:initiator methionyl aminopeptidase activity"/>
    <property type="evidence" value="ECO:0007669"/>
    <property type="project" value="UniProtKB-UniRule"/>
</dbReference>
<reference evidence="14" key="1">
    <citation type="submission" date="2011-02" db="EMBL/GenBank/DDBJ databases">
        <title>The Genome Sequence of Capsaspora owczarzaki ATCC 30864.</title>
        <authorList>
            <person name="Russ C."/>
            <person name="Cuomo C."/>
            <person name="Burger G."/>
            <person name="Gray M.W."/>
            <person name="Holland P.W.H."/>
            <person name="King N."/>
            <person name="Lang F.B.F."/>
            <person name="Roger A.J."/>
            <person name="Ruiz-Trillo I."/>
            <person name="Young S.K."/>
            <person name="Zeng Q."/>
            <person name="Gargeya S."/>
            <person name="Alvarado L."/>
            <person name="Berlin A."/>
            <person name="Chapman S.B."/>
            <person name="Chen Z."/>
            <person name="Freedman E."/>
            <person name="Gellesch M."/>
            <person name="Goldberg J."/>
            <person name="Griggs A."/>
            <person name="Gujja S."/>
            <person name="Heilman E."/>
            <person name="Heiman D."/>
            <person name="Howarth C."/>
            <person name="Mehta T."/>
            <person name="Neiman D."/>
            <person name="Pearson M."/>
            <person name="Roberts A."/>
            <person name="Saif S."/>
            <person name="Shea T."/>
            <person name="Shenoy N."/>
            <person name="Sisk P."/>
            <person name="Stolte C."/>
            <person name="Sykes S."/>
            <person name="White J."/>
            <person name="Yandava C."/>
            <person name="Haas B."/>
            <person name="Nusbaum C."/>
            <person name="Birren B."/>
        </authorList>
    </citation>
    <scope>NUCLEOTIDE SEQUENCE</scope>
    <source>
        <strain evidence="14">ATCC 30864</strain>
    </source>
</reference>
<dbReference type="InterPro" id="IPR001714">
    <property type="entry name" value="Pept_M24_MAP"/>
</dbReference>
<dbReference type="PANTHER" id="PTHR43330">
    <property type="entry name" value="METHIONINE AMINOPEPTIDASE"/>
    <property type="match status" value="1"/>
</dbReference>
<evidence type="ECO:0000313" key="13">
    <source>
        <dbReference type="EMBL" id="KJE89262.1"/>
    </source>
</evidence>
<comment type="subunit">
    <text evidence="8">Associates with the 60S ribosomal subunit of the 80S translational complex.</text>
</comment>
<dbReference type="CDD" id="cd01086">
    <property type="entry name" value="MetAP1"/>
    <property type="match status" value="1"/>
</dbReference>
<evidence type="ECO:0000256" key="5">
    <source>
        <dbReference type="ARBA" id="ARBA00022771"/>
    </source>
</evidence>
<evidence type="ECO:0000256" key="7">
    <source>
        <dbReference type="ARBA" id="ARBA00022833"/>
    </source>
</evidence>
<evidence type="ECO:0000256" key="2">
    <source>
        <dbReference type="ARBA" id="ARBA00022490"/>
    </source>
</evidence>
<keyword evidence="1 8" id="KW-0031">Aminopeptidase</keyword>
<evidence type="ECO:0000256" key="3">
    <source>
        <dbReference type="ARBA" id="ARBA00022670"/>
    </source>
</evidence>
<dbReference type="PROSITE" id="PS52013">
    <property type="entry name" value="ZF_C6H2"/>
    <property type="match status" value="1"/>
</dbReference>
<dbReference type="GO" id="GO:0006508">
    <property type="term" value="P:proteolysis"/>
    <property type="evidence" value="ECO:0007669"/>
    <property type="project" value="UniProtKB-KW"/>
</dbReference>
<organism evidence="13 14">
    <name type="scientific">Capsaspora owczarzaki (strain ATCC 30864)</name>
    <dbReference type="NCBI Taxonomy" id="595528"/>
    <lineage>
        <taxon>Eukaryota</taxon>
        <taxon>Filasterea</taxon>
        <taxon>Capsaspora</taxon>
    </lineage>
</organism>
<dbReference type="EC" id="3.4.11.18" evidence="10"/>
<feature type="binding site" evidence="8">
    <location>
        <position position="209"/>
    </location>
    <ligand>
        <name>Zn(2+)</name>
        <dbReference type="ChEBI" id="CHEBI:29105"/>
        <label>3</label>
    </ligand>
</feature>
<evidence type="ECO:0000256" key="11">
    <source>
        <dbReference type="SAM" id="MobiDB-lite"/>
    </source>
</evidence>
<keyword evidence="2 8" id="KW-0963">Cytoplasm</keyword>
<proteinExistence type="inferred from homology"/>
<comment type="function">
    <text evidence="8 10">Cotranslationally removes the N-terminal methionine from nascent proteins. The N-terminal methionine is often cleaved when the second residue in the primary sequence is small and uncharged (Met-Ala-, Cys, Gly, Pro, Ser, Thr, or Val).</text>
</comment>
<dbReference type="NCBIfam" id="TIGR00500">
    <property type="entry name" value="met_pdase_I"/>
    <property type="match status" value="1"/>
</dbReference>
<feature type="domain" description="C6H2-type" evidence="12">
    <location>
        <begin position="13"/>
        <end position="68"/>
    </location>
</feature>
<comment type="similarity">
    <text evidence="8 9">Belongs to the peptidase M24A family. Methionine aminopeptidase type 1 subfamily.</text>
</comment>
<dbReference type="PhylomeDB" id="A0A0D2VH52"/>
<dbReference type="InterPro" id="IPR036005">
    <property type="entry name" value="Creatinase/aminopeptidase-like"/>
</dbReference>
<dbReference type="InterPro" id="IPR000994">
    <property type="entry name" value="Pept_M24"/>
</dbReference>
<evidence type="ECO:0000256" key="8">
    <source>
        <dbReference type="HAMAP-Rule" id="MF_03174"/>
    </source>
</evidence>
<feature type="binding site" evidence="8">
    <location>
        <position position="192"/>
    </location>
    <ligand>
        <name>a protein</name>
        <dbReference type="ChEBI" id="CHEBI:16541"/>
    </ligand>
    <ligandPart>
        <name>N-terminal L-methionine residue</name>
        <dbReference type="ChEBI" id="CHEBI:64731"/>
    </ligandPart>
</feature>
<protein>
    <recommendedName>
        <fullName evidence="10">Methionine aminopeptidase</fullName>
        <ecNumber evidence="10">3.4.11.18</ecNumber>
    </recommendedName>
</protein>
<keyword evidence="6 8" id="KW-0378">Hydrolase</keyword>
<sequence>MADATTAPTATATRVCSGAGCGKPAKMQCPTCLKNSIAGDKTFFCDQDCFKRNWAAHKLVHPAAPLNNPWPGFEFRGPLRPYPQTPMRTVPSHIPPPDYSVSGIPESERREPQSSIATPLSPERIAKMRVACRLTREVLDIAVAAVRPGVTTDEIDRIVHEATVARNAYPSPLNYRNFPKSCCTSVNEIICHGIPDLRPLQEGDIINIDVSVYYDGFHGDLNETVFVGKVDAASETLVRNSWECLENAIAMVKPGVAFRDLGNVISKTAHAANHSVVRTYVGHGINELFHTNAPVIPHYAKNKAPGVMKAGHVFTIEPMINAGSWQDVTWGDEWTSSTVDGKRSAQFEHTLLVTETGVEVLTARPHTTKPHFYDQLEAQKAEAAAKA</sequence>
<dbReference type="EMBL" id="KE346360">
    <property type="protein sequence ID" value="KJE89262.1"/>
    <property type="molecule type" value="Genomic_DNA"/>
</dbReference>
<feature type="binding site" evidence="8">
    <location>
        <position position="220"/>
    </location>
    <ligand>
        <name>Zn(2+)</name>
        <dbReference type="ChEBI" id="CHEBI:29105"/>
        <label>4</label>
        <note>catalytic</note>
    </ligand>
</feature>
<dbReference type="AlphaFoldDB" id="A0A0D2VH52"/>
<keyword evidence="4 8" id="KW-0479">Metal-binding</keyword>
<dbReference type="InParanoid" id="A0A0D2VH52"/>
<keyword evidence="5 9" id="KW-0863">Zinc-finger</keyword>
<evidence type="ECO:0000256" key="9">
    <source>
        <dbReference type="PROSITE-ProRule" id="PRU01357"/>
    </source>
</evidence>
<keyword evidence="7" id="KW-0862">Zinc</keyword>
<dbReference type="SUPFAM" id="SSF55920">
    <property type="entry name" value="Creatinase/aminopeptidase"/>
    <property type="match status" value="1"/>
</dbReference>
<comment type="cofactor">
    <cofactor evidence="8">
        <name>Zn(2+)</name>
        <dbReference type="ChEBI" id="CHEBI:29105"/>
    </cofactor>
    <cofactor evidence="8">
        <name>Co(2+)</name>
        <dbReference type="ChEBI" id="CHEBI:48828"/>
    </cofactor>
    <cofactor evidence="8">
        <name>Mn(2+)</name>
        <dbReference type="ChEBI" id="CHEBI:29035"/>
    </cofactor>
    <cofactor evidence="8">
        <name>Fe(2+)</name>
        <dbReference type="ChEBI" id="CHEBI:29033"/>
    </cofactor>
    <text evidence="8">Binds 2 divalent metal cations per subunit. Has a high-affinity and a low affinity metal-binding site. The true nature of the physiological cofactor is under debate. The enzyme is active with zinc, cobalt, manganese or divalent iron ions. Has high activity with zinc; zinc cofactor is transferred into the active site region by the ZNG1 zinc chaperone.</text>
</comment>
<dbReference type="InterPro" id="IPR031615">
    <property type="entry name" value="Zfn-C6H2"/>
</dbReference>
<dbReference type="Pfam" id="PF15801">
    <property type="entry name" value="zf-C6H2"/>
    <property type="match status" value="1"/>
</dbReference>
<feature type="binding site" evidence="8">
    <location>
        <position position="348"/>
    </location>
    <ligand>
        <name>Zn(2+)</name>
        <dbReference type="ChEBI" id="CHEBI:29105"/>
        <label>3</label>
    </ligand>
</feature>
<dbReference type="PANTHER" id="PTHR43330:SF7">
    <property type="entry name" value="METHIONINE AMINOPEPTIDASE 1"/>
    <property type="match status" value="1"/>
</dbReference>
<name>A0A0D2VH52_CAPO3</name>
<evidence type="ECO:0000256" key="1">
    <source>
        <dbReference type="ARBA" id="ARBA00022438"/>
    </source>
</evidence>
<feature type="region of interest" description="Disordered" evidence="11">
    <location>
        <begin position="88"/>
        <end position="119"/>
    </location>
</feature>
<feature type="binding site" evidence="8">
    <location>
        <position position="283"/>
    </location>
    <ligand>
        <name>Zn(2+)</name>
        <dbReference type="ChEBI" id="CHEBI:29105"/>
        <label>4</label>
        <note>catalytic</note>
    </ligand>
</feature>
<comment type="subcellular location">
    <subcellularLocation>
        <location evidence="8">Cytoplasm</location>
    </subcellularLocation>
</comment>
<keyword evidence="3 8" id="KW-0645">Protease</keyword>
<evidence type="ECO:0000259" key="12">
    <source>
        <dbReference type="PROSITE" id="PS52013"/>
    </source>
</evidence>
<evidence type="ECO:0000256" key="6">
    <source>
        <dbReference type="ARBA" id="ARBA00022801"/>
    </source>
</evidence>
<dbReference type="eggNOG" id="KOG2738">
    <property type="taxonomic scope" value="Eukaryota"/>
</dbReference>